<dbReference type="InterPro" id="IPR004547">
    <property type="entry name" value="Glucosamine6P_isomerase"/>
</dbReference>
<name>A0A1R1EK31_9BACL</name>
<evidence type="ECO:0000256" key="1">
    <source>
        <dbReference type="ARBA" id="ARBA00023277"/>
    </source>
</evidence>
<evidence type="ECO:0000313" key="3">
    <source>
        <dbReference type="EMBL" id="OMF52160.1"/>
    </source>
</evidence>
<dbReference type="STRING" id="297318.BK138_22140"/>
<dbReference type="InterPro" id="IPR006148">
    <property type="entry name" value="Glc/Gal-6P_isomerase"/>
</dbReference>
<dbReference type="EMBL" id="MRTP01000007">
    <property type="protein sequence ID" value="OMF52160.1"/>
    <property type="molecule type" value="Genomic_DNA"/>
</dbReference>
<dbReference type="PANTHER" id="PTHR11280:SF6">
    <property type="entry name" value="GLUCOSAMINE-6-PHOSPHATE ISOMERASE NAGB"/>
    <property type="match status" value="1"/>
</dbReference>
<gene>
    <name evidence="3" type="ORF">BK138_22140</name>
</gene>
<dbReference type="GO" id="GO:0005737">
    <property type="term" value="C:cytoplasm"/>
    <property type="evidence" value="ECO:0007669"/>
    <property type="project" value="TreeGrafter"/>
</dbReference>
<dbReference type="RefSeq" id="WP_076172981.1">
    <property type="nucleotide sequence ID" value="NZ_MRTP01000007.1"/>
</dbReference>
<organism evidence="3 4">
    <name type="scientific">Paenibacillus rhizosphaerae</name>
    <dbReference type="NCBI Taxonomy" id="297318"/>
    <lineage>
        <taxon>Bacteria</taxon>
        <taxon>Bacillati</taxon>
        <taxon>Bacillota</taxon>
        <taxon>Bacilli</taxon>
        <taxon>Bacillales</taxon>
        <taxon>Paenibacillaceae</taxon>
        <taxon>Paenibacillus</taxon>
    </lineage>
</organism>
<sequence length="257" mass="28505">MPSPRLAEKKWWKDRLQVRQYASRDEMGRAAAADVSQAMKAILADRGSLRIVFAAAPSQNELLDYLAADKDIEWSKVTAFHMDEYIGLDDDAPQRFSTFLDTRLFSRVRPGTVHLIDGSADPAAECERYAALLQEAPIDIVCLGIGENGHLAFNDPPVADFNDPKTVKIVELDDMCREQQVRDGCFDRFREVPETAMTLTIPTLLSGGRLFCIVPGPTKRSAVTQTLEGPITTACPASILREHPNCTLYLDRDSYGG</sequence>
<proteinExistence type="predicted"/>
<evidence type="ECO:0000259" key="2">
    <source>
        <dbReference type="Pfam" id="PF01182"/>
    </source>
</evidence>
<dbReference type="GO" id="GO:0004342">
    <property type="term" value="F:glucosamine-6-phosphate deaminase activity"/>
    <property type="evidence" value="ECO:0007669"/>
    <property type="project" value="InterPro"/>
</dbReference>
<keyword evidence="4" id="KW-1185">Reference proteome</keyword>
<dbReference type="Pfam" id="PF01182">
    <property type="entry name" value="Glucosamine_iso"/>
    <property type="match status" value="1"/>
</dbReference>
<dbReference type="Proteomes" id="UP000187172">
    <property type="component" value="Unassembled WGS sequence"/>
</dbReference>
<reference evidence="3 4" key="1">
    <citation type="submission" date="2016-11" db="EMBL/GenBank/DDBJ databases">
        <title>Paenibacillus species isolates.</title>
        <authorList>
            <person name="Beno S.M."/>
        </authorList>
    </citation>
    <scope>NUCLEOTIDE SEQUENCE [LARGE SCALE GENOMIC DNA]</scope>
    <source>
        <strain evidence="3 4">FSL R5-0378</strain>
    </source>
</reference>
<dbReference type="GO" id="GO:0042802">
    <property type="term" value="F:identical protein binding"/>
    <property type="evidence" value="ECO:0007669"/>
    <property type="project" value="TreeGrafter"/>
</dbReference>
<protein>
    <submittedName>
        <fullName evidence="3">Glucosamine-6-phosphate deaminase</fullName>
    </submittedName>
</protein>
<accession>A0A1R1EK31</accession>
<dbReference type="PANTHER" id="PTHR11280">
    <property type="entry name" value="GLUCOSAMINE-6-PHOSPHATE ISOMERASE"/>
    <property type="match status" value="1"/>
</dbReference>
<dbReference type="CDD" id="cd01399">
    <property type="entry name" value="GlcN6P_deaminase"/>
    <property type="match status" value="1"/>
</dbReference>
<dbReference type="GO" id="GO:0006043">
    <property type="term" value="P:glucosamine catabolic process"/>
    <property type="evidence" value="ECO:0007669"/>
    <property type="project" value="TreeGrafter"/>
</dbReference>
<dbReference type="AlphaFoldDB" id="A0A1R1EK31"/>
<feature type="domain" description="Glucosamine/galactosamine-6-phosphate isomerase" evidence="2">
    <location>
        <begin position="23"/>
        <end position="242"/>
    </location>
</feature>
<dbReference type="Gene3D" id="3.40.50.1360">
    <property type="match status" value="1"/>
</dbReference>
<comment type="caution">
    <text evidence="3">The sequence shown here is derived from an EMBL/GenBank/DDBJ whole genome shotgun (WGS) entry which is preliminary data.</text>
</comment>
<evidence type="ECO:0000313" key="4">
    <source>
        <dbReference type="Proteomes" id="UP000187172"/>
    </source>
</evidence>
<dbReference type="InterPro" id="IPR037171">
    <property type="entry name" value="NagB/RpiA_transferase-like"/>
</dbReference>
<keyword evidence="1" id="KW-0119">Carbohydrate metabolism</keyword>
<dbReference type="GO" id="GO:0019262">
    <property type="term" value="P:N-acetylneuraminate catabolic process"/>
    <property type="evidence" value="ECO:0007669"/>
    <property type="project" value="TreeGrafter"/>
</dbReference>
<dbReference type="GO" id="GO:0005975">
    <property type="term" value="P:carbohydrate metabolic process"/>
    <property type="evidence" value="ECO:0007669"/>
    <property type="project" value="InterPro"/>
</dbReference>
<dbReference type="SUPFAM" id="SSF100950">
    <property type="entry name" value="NagB/RpiA/CoA transferase-like"/>
    <property type="match status" value="1"/>
</dbReference>
<dbReference type="GO" id="GO:0006046">
    <property type="term" value="P:N-acetylglucosamine catabolic process"/>
    <property type="evidence" value="ECO:0007669"/>
    <property type="project" value="TreeGrafter"/>
</dbReference>